<dbReference type="GO" id="GO:0005829">
    <property type="term" value="C:cytosol"/>
    <property type="evidence" value="ECO:0007669"/>
    <property type="project" value="TreeGrafter"/>
</dbReference>
<evidence type="ECO:0000256" key="2">
    <source>
        <dbReference type="ARBA" id="ARBA00023295"/>
    </source>
</evidence>
<dbReference type="AlphaFoldDB" id="A0A2S6A255"/>
<dbReference type="GO" id="GO:0006152">
    <property type="term" value="P:purine nucleoside catabolic process"/>
    <property type="evidence" value="ECO:0007669"/>
    <property type="project" value="TreeGrafter"/>
</dbReference>
<dbReference type="PANTHER" id="PTHR12304:SF4">
    <property type="entry name" value="URIDINE NUCLEOSIDASE"/>
    <property type="match status" value="1"/>
</dbReference>
<comment type="caution">
    <text evidence="4">The sequence shown here is derived from an EMBL/GenBank/DDBJ whole genome shotgun (WGS) entry which is preliminary data.</text>
</comment>
<organism evidence="4 5">
    <name type="scientific">Nocardia nova</name>
    <dbReference type="NCBI Taxonomy" id="37330"/>
    <lineage>
        <taxon>Bacteria</taxon>
        <taxon>Bacillati</taxon>
        <taxon>Actinomycetota</taxon>
        <taxon>Actinomycetes</taxon>
        <taxon>Mycobacteriales</taxon>
        <taxon>Nocardiaceae</taxon>
        <taxon>Nocardia</taxon>
    </lineage>
</organism>
<dbReference type="Pfam" id="PF01156">
    <property type="entry name" value="IU_nuc_hydro"/>
    <property type="match status" value="1"/>
</dbReference>
<reference evidence="4 5" key="1">
    <citation type="submission" date="2018-02" db="EMBL/GenBank/DDBJ databases">
        <title>8 Nocardia nova and 1 Nocardia cyriacigeorgica strain used for evolution to TMP-SMX.</title>
        <authorList>
            <person name="Mehta H."/>
            <person name="Weng J."/>
            <person name="Shamoo Y."/>
        </authorList>
    </citation>
    <scope>NUCLEOTIDE SEQUENCE [LARGE SCALE GENOMIC DNA]</scope>
    <source>
        <strain evidence="4 5">BAA2227</strain>
    </source>
</reference>
<name>A0A2S6A255_9NOCA</name>
<dbReference type="PANTHER" id="PTHR12304">
    <property type="entry name" value="INOSINE-URIDINE PREFERRING NUCLEOSIDE HYDROLASE"/>
    <property type="match status" value="1"/>
</dbReference>
<dbReference type="SUPFAM" id="SSF53590">
    <property type="entry name" value="Nucleoside hydrolase"/>
    <property type="match status" value="1"/>
</dbReference>
<evidence type="ECO:0000259" key="3">
    <source>
        <dbReference type="Pfam" id="PF01156"/>
    </source>
</evidence>
<proteinExistence type="predicted"/>
<evidence type="ECO:0000313" key="5">
    <source>
        <dbReference type="Proteomes" id="UP000238356"/>
    </source>
</evidence>
<keyword evidence="1" id="KW-0378">Hydrolase</keyword>
<dbReference type="Gene3D" id="3.90.245.10">
    <property type="entry name" value="Ribonucleoside hydrolase-like"/>
    <property type="match status" value="1"/>
</dbReference>
<dbReference type="InterPro" id="IPR036452">
    <property type="entry name" value="Ribo_hydro-like"/>
</dbReference>
<keyword evidence="5" id="KW-1185">Reference proteome</keyword>
<gene>
    <name evidence="4" type="ORF">C5F51_22620</name>
</gene>
<sequence length="327" mass="35759">MTCNPPRPRLQPLRASLDTPSVVFTDIGGDVDDAAALVLMAVTDPQLALVVTVDEFPDGRRAKLARHLLDLLGRSDVRVVAGLSLGASGYWAADGLFPADIDRPHVDLYDVMSELCEAGAKSVRCLSLGPLTDIARLLIADTHRTAPLGLQRLLRVTAMGGALQYRKPERAEHNWRMNPAAVQTVLAEVEHVALVLSDHTFVDEIAVSASSPIYRFLNSRPERWAQLLRAHYDQFFARFYPASKLHDAVAASLILGKSFVQGEQFEFCVARDARMQPGAGTQAWLSTSVDCPAFMAWVSETLRSALARQADAQVIRQHPSDHVGSLS</sequence>
<accession>A0A2S6A255</accession>
<dbReference type="EMBL" id="PSZD01000015">
    <property type="protein sequence ID" value="PPJ25623.1"/>
    <property type="molecule type" value="Genomic_DNA"/>
</dbReference>
<dbReference type="InterPro" id="IPR001910">
    <property type="entry name" value="Inosine/uridine_hydrolase_dom"/>
</dbReference>
<dbReference type="Proteomes" id="UP000238356">
    <property type="component" value="Unassembled WGS sequence"/>
</dbReference>
<feature type="domain" description="Inosine/uridine-preferring nucleoside hydrolase" evidence="3">
    <location>
        <begin position="23"/>
        <end position="279"/>
    </location>
</feature>
<keyword evidence="2" id="KW-0326">Glycosidase</keyword>
<dbReference type="GO" id="GO:0008477">
    <property type="term" value="F:purine nucleosidase activity"/>
    <property type="evidence" value="ECO:0007669"/>
    <property type="project" value="TreeGrafter"/>
</dbReference>
<evidence type="ECO:0000313" key="4">
    <source>
        <dbReference type="EMBL" id="PPJ25623.1"/>
    </source>
</evidence>
<evidence type="ECO:0000256" key="1">
    <source>
        <dbReference type="ARBA" id="ARBA00022801"/>
    </source>
</evidence>
<dbReference type="InterPro" id="IPR023186">
    <property type="entry name" value="IUNH"/>
</dbReference>
<protein>
    <recommendedName>
        <fullName evidence="3">Inosine/uridine-preferring nucleoside hydrolase domain-containing protein</fullName>
    </recommendedName>
</protein>